<evidence type="ECO:0000256" key="1">
    <source>
        <dbReference type="SAM" id="MobiDB-lite"/>
    </source>
</evidence>
<evidence type="ECO:0000313" key="3">
    <source>
        <dbReference type="Proteomes" id="UP001497457"/>
    </source>
</evidence>
<dbReference type="PANTHER" id="PTHR33157:SF5">
    <property type="entry name" value="OS09G0314100 PROTEIN"/>
    <property type="match status" value="1"/>
</dbReference>
<keyword evidence="3" id="KW-1185">Reference proteome</keyword>
<evidence type="ECO:0000313" key="2">
    <source>
        <dbReference type="EMBL" id="CAL5085891.1"/>
    </source>
</evidence>
<sequence length="195" mass="20730">MKSGMKSVDSTGTSGAIKSRKAQKRMDDYIAGTRAGARPEEDVEHEGMEVEEGEVEGGEGYAEQEQEQHLNAQVLYDVSSGPRSHGRLAIANGAVKAAAIRAAAKAKSVKPSNPVSLQSMAREMADLRRVNAKLRQDNHDKDNALQQYKVVSELTLATGSSHVGSKSTNNSIDVDGEEVGAAHIHSNTAANNSSM</sequence>
<reference evidence="2 3" key="2">
    <citation type="submission" date="2024-10" db="EMBL/GenBank/DDBJ databases">
        <authorList>
            <person name="Ryan C."/>
        </authorList>
    </citation>
    <scope>NUCLEOTIDE SEQUENCE [LARGE SCALE GENOMIC DNA]</scope>
</reference>
<proteinExistence type="predicted"/>
<dbReference type="Proteomes" id="UP001497457">
    <property type="component" value="Chromosome 8b"/>
</dbReference>
<dbReference type="EMBL" id="OZ075118">
    <property type="protein sequence ID" value="CAL5085891.1"/>
    <property type="molecule type" value="Genomic_DNA"/>
</dbReference>
<dbReference type="PANTHER" id="PTHR33157">
    <property type="entry name" value="AUTONOMOUS TRANSPOSABLE ELEMENT EN-1 MOSAIC PROTEIN-RELATED"/>
    <property type="match status" value="1"/>
</dbReference>
<dbReference type="AlphaFoldDB" id="A0ABC9G167"/>
<dbReference type="InterPro" id="IPR039266">
    <property type="entry name" value="EN-1/SPM"/>
</dbReference>
<feature type="region of interest" description="Disordered" evidence="1">
    <location>
        <begin position="158"/>
        <end position="195"/>
    </location>
</feature>
<feature type="compositionally biased region" description="Polar residues" evidence="1">
    <location>
        <begin position="185"/>
        <end position="195"/>
    </location>
</feature>
<feature type="compositionally biased region" description="Acidic residues" evidence="1">
    <location>
        <begin position="49"/>
        <end position="65"/>
    </location>
</feature>
<gene>
    <name evidence="2" type="ORF">URODEC1_LOCUS111277</name>
</gene>
<feature type="compositionally biased region" description="Basic and acidic residues" evidence="1">
    <location>
        <begin position="37"/>
        <end position="48"/>
    </location>
</feature>
<protein>
    <submittedName>
        <fullName evidence="2">Uncharacterized protein</fullName>
    </submittedName>
</protein>
<accession>A0ABC9G167</accession>
<reference evidence="3" key="1">
    <citation type="submission" date="2024-06" db="EMBL/GenBank/DDBJ databases">
        <authorList>
            <person name="Ryan C."/>
        </authorList>
    </citation>
    <scope>NUCLEOTIDE SEQUENCE [LARGE SCALE GENOMIC DNA]</scope>
</reference>
<feature type="region of interest" description="Disordered" evidence="1">
    <location>
        <begin position="1"/>
        <end position="65"/>
    </location>
</feature>
<name>A0ABC9G167_9POAL</name>
<feature type="compositionally biased region" description="Polar residues" evidence="1">
    <location>
        <begin position="158"/>
        <end position="172"/>
    </location>
</feature>
<organism evidence="2 3">
    <name type="scientific">Urochloa decumbens</name>
    <dbReference type="NCBI Taxonomy" id="240449"/>
    <lineage>
        <taxon>Eukaryota</taxon>
        <taxon>Viridiplantae</taxon>
        <taxon>Streptophyta</taxon>
        <taxon>Embryophyta</taxon>
        <taxon>Tracheophyta</taxon>
        <taxon>Spermatophyta</taxon>
        <taxon>Magnoliopsida</taxon>
        <taxon>Liliopsida</taxon>
        <taxon>Poales</taxon>
        <taxon>Poaceae</taxon>
        <taxon>PACMAD clade</taxon>
        <taxon>Panicoideae</taxon>
        <taxon>Panicodae</taxon>
        <taxon>Paniceae</taxon>
        <taxon>Melinidinae</taxon>
        <taxon>Urochloa</taxon>
    </lineage>
</organism>